<dbReference type="GO" id="GO:0003677">
    <property type="term" value="F:DNA binding"/>
    <property type="evidence" value="ECO:0007669"/>
    <property type="project" value="InterPro"/>
</dbReference>
<dbReference type="PRINTS" id="PR00508">
    <property type="entry name" value="S21N4MTFRASE"/>
</dbReference>
<evidence type="ECO:0000313" key="4">
    <source>
        <dbReference type="EMBL" id="CUV08415.1"/>
    </source>
</evidence>
<dbReference type="Gene3D" id="3.40.50.150">
    <property type="entry name" value="Vaccinia Virus protein VP39"/>
    <property type="match status" value="1"/>
</dbReference>
<dbReference type="Pfam" id="PF01555">
    <property type="entry name" value="N6_N4_Mtase"/>
    <property type="match status" value="1"/>
</dbReference>
<feature type="domain" description="DNA methylase N-4/N-6" evidence="3">
    <location>
        <begin position="67"/>
        <end position="271"/>
    </location>
</feature>
<organism evidence="4">
    <name type="scientific">hydrothermal vent metagenome</name>
    <dbReference type="NCBI Taxonomy" id="652676"/>
    <lineage>
        <taxon>unclassified sequences</taxon>
        <taxon>metagenomes</taxon>
        <taxon>ecological metagenomes</taxon>
    </lineage>
</organism>
<reference evidence="4" key="1">
    <citation type="submission" date="2015-10" db="EMBL/GenBank/DDBJ databases">
        <authorList>
            <person name="Gilbert D.G."/>
        </authorList>
    </citation>
    <scope>NUCLEOTIDE SEQUENCE</scope>
</reference>
<keyword evidence="2 4" id="KW-0808">Transferase</keyword>
<dbReference type="GO" id="GO:0008170">
    <property type="term" value="F:N-methyltransferase activity"/>
    <property type="evidence" value="ECO:0007669"/>
    <property type="project" value="InterPro"/>
</dbReference>
<dbReference type="InterPro" id="IPR001091">
    <property type="entry name" value="RM_Methyltransferase"/>
</dbReference>
<dbReference type="EMBL" id="FAXC01000062">
    <property type="protein sequence ID" value="CUV08415.1"/>
    <property type="molecule type" value="Genomic_DNA"/>
</dbReference>
<evidence type="ECO:0000256" key="1">
    <source>
        <dbReference type="ARBA" id="ARBA00022603"/>
    </source>
</evidence>
<evidence type="ECO:0000259" key="3">
    <source>
        <dbReference type="Pfam" id="PF01555"/>
    </source>
</evidence>
<dbReference type="EC" id="2.1.1.72" evidence="4"/>
<dbReference type="InterPro" id="IPR002941">
    <property type="entry name" value="DNA_methylase_N4/N6"/>
</dbReference>
<proteinExistence type="predicted"/>
<name>A0A160VDE8_9ZZZZ</name>
<dbReference type="GO" id="GO:0032259">
    <property type="term" value="P:methylation"/>
    <property type="evidence" value="ECO:0007669"/>
    <property type="project" value="UniProtKB-KW"/>
</dbReference>
<dbReference type="InterPro" id="IPR029063">
    <property type="entry name" value="SAM-dependent_MTases_sf"/>
</dbReference>
<evidence type="ECO:0000256" key="2">
    <source>
        <dbReference type="ARBA" id="ARBA00022679"/>
    </source>
</evidence>
<dbReference type="GO" id="GO:0009007">
    <property type="term" value="F:site-specific DNA-methyltransferase (adenine-specific) activity"/>
    <property type="evidence" value="ECO:0007669"/>
    <property type="project" value="UniProtKB-EC"/>
</dbReference>
<gene>
    <name evidence="4" type="ORF">MGWOODY_Mmi557</name>
</gene>
<protein>
    <submittedName>
        <fullName evidence="4">Adenine-specific methyltransferase</fullName>
        <ecNumber evidence="4">2.1.1.72</ecNumber>
    </submittedName>
</protein>
<accession>A0A160VDE8</accession>
<sequence length="278" mass="31438">MAEKESTNPLFSNPLEAYPGLTVADLNQYLPALQKTDDIEMTLETMHDGVFLTDGLEGLRKLPAASIDIIITDPPESPWRGKDRPGSPMTLQEYYKWNSNWLEEAHRVLKSTGALYLFCDWRLSGMYHSMLTNFLKVQTRITWRKMQAGETSKAITWKNQAADIWFATKTKDFLFDQEAISDQKDMEPALAQGSGPSNLWVDILDTHVTPAEEMSGDKPELLIERILKASSFKLNWVVDPFMGSGGVGVVTKKLGRRFIGFEADQDQLLISMKRIDQS</sequence>
<dbReference type="SUPFAM" id="SSF53335">
    <property type="entry name" value="S-adenosyl-L-methionine-dependent methyltransferases"/>
    <property type="match status" value="1"/>
</dbReference>
<keyword evidence="1 4" id="KW-0489">Methyltransferase</keyword>
<dbReference type="AlphaFoldDB" id="A0A160VDE8"/>